<dbReference type="InterPro" id="IPR036388">
    <property type="entry name" value="WH-like_DNA-bd_sf"/>
</dbReference>
<comment type="caution">
    <text evidence="3">The sequence shown here is derived from an EMBL/GenBank/DDBJ whole genome shotgun (WGS) entry which is preliminary data.</text>
</comment>
<protein>
    <submittedName>
        <fullName evidence="3">Transcriptional regulator</fullName>
    </submittedName>
</protein>
<dbReference type="Pfam" id="PF01047">
    <property type="entry name" value="MarR"/>
    <property type="match status" value="1"/>
</dbReference>
<keyword evidence="4" id="KW-1185">Reference proteome</keyword>
<evidence type="ECO:0000259" key="2">
    <source>
        <dbReference type="Pfam" id="PF01047"/>
    </source>
</evidence>
<dbReference type="InterPro" id="IPR043129">
    <property type="entry name" value="ATPase_NBD"/>
</dbReference>
<dbReference type="SUPFAM" id="SSF53067">
    <property type="entry name" value="Actin-like ATPase domain"/>
    <property type="match status" value="1"/>
</dbReference>
<dbReference type="Pfam" id="PF00480">
    <property type="entry name" value="ROK"/>
    <property type="match status" value="1"/>
</dbReference>
<dbReference type="Gene3D" id="1.10.10.10">
    <property type="entry name" value="Winged helix-like DNA-binding domain superfamily/Winged helix DNA-binding domain"/>
    <property type="match status" value="1"/>
</dbReference>
<sequence length="390" mass="42232">MNIETAFHLPSQRMPLLLDARSTNEREILTLIRQRIALPKAEIAQLTGLSAQSATVIIKKLEADGLVKRLKPIKGGVGQPKVPFGINANGAFGVGLKVGRRSFDMTLLDLKGNVKATLHEKSDYPTVSNLLNFAKRAFNVLIKNLDTDQQRLVRGLGVAMPFEIWSWAEEAGAPKNELEEWREFDPQSALEGLLNLPVFIKNDAGAACSAEMSFGNPKRYESFLYIFVGTFLGGGLVLNNQLINGKTGNAGAIGSLPFHSGTSQRQLITQSSLYLLERALVDAGQNGKHIYESPSHWSCDEGIVDLWLSETAKGLAFAAQCAMSLLDVEGVIIDGAIPNDVKESLVEKTKGAMEHLDMRGLSKINVSPGLVGAKAQSIGSANLALQANYY</sequence>
<dbReference type="InterPro" id="IPR000835">
    <property type="entry name" value="HTH_MarR-typ"/>
</dbReference>
<organism evidence="3 4">
    <name type="scientific">Alteromonas gracilis</name>
    <dbReference type="NCBI Taxonomy" id="1479524"/>
    <lineage>
        <taxon>Bacteria</taxon>
        <taxon>Pseudomonadati</taxon>
        <taxon>Pseudomonadota</taxon>
        <taxon>Gammaproteobacteria</taxon>
        <taxon>Alteromonadales</taxon>
        <taxon>Alteromonadaceae</taxon>
        <taxon>Alteromonas/Salinimonas group</taxon>
        <taxon>Alteromonas</taxon>
    </lineage>
</organism>
<feature type="domain" description="HTH marR-type" evidence="2">
    <location>
        <begin position="25"/>
        <end position="71"/>
    </location>
</feature>
<dbReference type="EMBL" id="PVNO01000031">
    <property type="protein sequence ID" value="PRO67649.1"/>
    <property type="molecule type" value="Genomic_DNA"/>
</dbReference>
<reference evidence="4" key="1">
    <citation type="journal article" date="2020" name="Int. J. Syst. Evol. Microbiol.">
        <title>Alteromonas alba sp. nov., a marine bacterium isolated from the seawater of the West Pacific Ocean.</title>
        <authorList>
            <person name="Sun C."/>
            <person name="Wu Y.-H."/>
            <person name="Xamxidin M."/>
            <person name="Cheng H."/>
            <person name="Xu X.-W."/>
        </authorList>
    </citation>
    <scope>NUCLEOTIDE SEQUENCE [LARGE SCALE GENOMIC DNA]</scope>
    <source>
        <strain evidence="4">9a2</strain>
    </source>
</reference>
<evidence type="ECO:0000256" key="1">
    <source>
        <dbReference type="ARBA" id="ARBA00006479"/>
    </source>
</evidence>
<dbReference type="InterPro" id="IPR036390">
    <property type="entry name" value="WH_DNA-bd_sf"/>
</dbReference>
<comment type="similarity">
    <text evidence="1">Belongs to the ROK (NagC/XylR) family.</text>
</comment>
<dbReference type="RefSeq" id="WP_105932659.1">
    <property type="nucleotide sequence ID" value="NZ_PVNO01000031.1"/>
</dbReference>
<name>A0ABX5CJB2_9ALTE</name>
<accession>A0ABX5CJB2</accession>
<dbReference type="Proteomes" id="UP000239539">
    <property type="component" value="Unassembled WGS sequence"/>
</dbReference>
<evidence type="ECO:0000313" key="4">
    <source>
        <dbReference type="Proteomes" id="UP000239539"/>
    </source>
</evidence>
<evidence type="ECO:0000313" key="3">
    <source>
        <dbReference type="EMBL" id="PRO67649.1"/>
    </source>
</evidence>
<dbReference type="PANTHER" id="PTHR18964">
    <property type="entry name" value="ROK (REPRESSOR, ORF, KINASE) FAMILY"/>
    <property type="match status" value="1"/>
</dbReference>
<dbReference type="PANTHER" id="PTHR18964:SF149">
    <property type="entry name" value="BIFUNCTIONAL UDP-N-ACETYLGLUCOSAMINE 2-EPIMERASE_N-ACETYLMANNOSAMINE KINASE"/>
    <property type="match status" value="1"/>
</dbReference>
<dbReference type="SUPFAM" id="SSF46785">
    <property type="entry name" value="Winged helix' DNA-binding domain"/>
    <property type="match status" value="1"/>
</dbReference>
<proteinExistence type="inferred from homology"/>
<dbReference type="Gene3D" id="3.30.420.40">
    <property type="match status" value="2"/>
</dbReference>
<dbReference type="InterPro" id="IPR000600">
    <property type="entry name" value="ROK"/>
</dbReference>
<gene>
    <name evidence="3" type="ORF">C6Y39_18425</name>
</gene>